<reference evidence="4 5" key="1">
    <citation type="journal article" date="2022" name="Nat. Plants">
        <title>Genomes of leafy and leafless Platanthera orchids illuminate the evolution of mycoheterotrophy.</title>
        <authorList>
            <person name="Li M.H."/>
            <person name="Liu K.W."/>
            <person name="Li Z."/>
            <person name="Lu H.C."/>
            <person name="Ye Q.L."/>
            <person name="Zhang D."/>
            <person name="Wang J.Y."/>
            <person name="Li Y.F."/>
            <person name="Zhong Z.M."/>
            <person name="Liu X."/>
            <person name="Yu X."/>
            <person name="Liu D.K."/>
            <person name="Tu X.D."/>
            <person name="Liu B."/>
            <person name="Hao Y."/>
            <person name="Liao X.Y."/>
            <person name="Jiang Y.T."/>
            <person name="Sun W.H."/>
            <person name="Chen J."/>
            <person name="Chen Y.Q."/>
            <person name="Ai Y."/>
            <person name="Zhai J.W."/>
            <person name="Wu S.S."/>
            <person name="Zhou Z."/>
            <person name="Hsiao Y.Y."/>
            <person name="Wu W.L."/>
            <person name="Chen Y.Y."/>
            <person name="Lin Y.F."/>
            <person name="Hsu J.L."/>
            <person name="Li C.Y."/>
            <person name="Wang Z.W."/>
            <person name="Zhao X."/>
            <person name="Zhong W.Y."/>
            <person name="Ma X.K."/>
            <person name="Ma L."/>
            <person name="Huang J."/>
            <person name="Chen G.Z."/>
            <person name="Huang M.Z."/>
            <person name="Huang L."/>
            <person name="Peng D.H."/>
            <person name="Luo Y.B."/>
            <person name="Zou S.Q."/>
            <person name="Chen S.P."/>
            <person name="Lan S."/>
            <person name="Tsai W.C."/>
            <person name="Van de Peer Y."/>
            <person name="Liu Z.J."/>
        </authorList>
    </citation>
    <scope>NUCLEOTIDE SEQUENCE [LARGE SCALE GENOMIC DNA]</scope>
    <source>
        <strain evidence="4">Lor288</strain>
    </source>
</reference>
<keyword evidence="1" id="KW-0597">Phosphoprotein</keyword>
<comment type="caution">
    <text evidence="2">Lacks conserved residue(s) required for the propagation of feature annotation.</text>
</comment>
<feature type="domain" description="Response regulatory" evidence="3">
    <location>
        <begin position="1"/>
        <end position="66"/>
    </location>
</feature>
<dbReference type="PANTHER" id="PTHR45339">
    <property type="entry name" value="HYBRID SIGNAL TRANSDUCTION HISTIDINE KINASE J"/>
    <property type="match status" value="1"/>
</dbReference>
<sequence>MQIQNMEQKINELINYRDEHWHIPILAMTADVFQANHDEYVRCGMDGYVSKPFKIEQLYSSVAQFFESYSAAKAS</sequence>
<dbReference type="InterPro" id="IPR001789">
    <property type="entry name" value="Sig_transdc_resp-reg_receiver"/>
</dbReference>
<evidence type="ECO:0000256" key="2">
    <source>
        <dbReference type="PROSITE-ProRule" id="PRU00169"/>
    </source>
</evidence>
<dbReference type="Gene3D" id="3.40.50.2300">
    <property type="match status" value="1"/>
</dbReference>
<dbReference type="SUPFAM" id="SSF52172">
    <property type="entry name" value="CheY-like"/>
    <property type="match status" value="1"/>
</dbReference>
<dbReference type="PROSITE" id="PS50110">
    <property type="entry name" value="RESPONSE_REGULATORY"/>
    <property type="match status" value="1"/>
</dbReference>
<keyword evidence="5" id="KW-1185">Reference proteome</keyword>
<keyword evidence="4" id="KW-0418">Kinase</keyword>
<dbReference type="InterPro" id="IPR011006">
    <property type="entry name" value="CheY-like_superfamily"/>
</dbReference>
<gene>
    <name evidence="4" type="primary">AHK3</name>
    <name evidence="4" type="ORF">KSP40_PGU014608</name>
</gene>
<dbReference type="EMBL" id="JBBWWR010000008">
    <property type="protein sequence ID" value="KAK8962544.1"/>
    <property type="molecule type" value="Genomic_DNA"/>
</dbReference>
<accession>A0ABR2MFT1</accession>
<organism evidence="4 5">
    <name type="scientific">Platanthera guangdongensis</name>
    <dbReference type="NCBI Taxonomy" id="2320717"/>
    <lineage>
        <taxon>Eukaryota</taxon>
        <taxon>Viridiplantae</taxon>
        <taxon>Streptophyta</taxon>
        <taxon>Embryophyta</taxon>
        <taxon>Tracheophyta</taxon>
        <taxon>Spermatophyta</taxon>
        <taxon>Magnoliopsida</taxon>
        <taxon>Liliopsida</taxon>
        <taxon>Asparagales</taxon>
        <taxon>Orchidaceae</taxon>
        <taxon>Orchidoideae</taxon>
        <taxon>Orchideae</taxon>
        <taxon>Orchidinae</taxon>
        <taxon>Platanthera</taxon>
    </lineage>
</organism>
<dbReference type="PANTHER" id="PTHR45339:SF3">
    <property type="entry name" value="HISTIDINE KINASE"/>
    <property type="match status" value="1"/>
</dbReference>
<evidence type="ECO:0000256" key="1">
    <source>
        <dbReference type="ARBA" id="ARBA00022553"/>
    </source>
</evidence>
<evidence type="ECO:0000313" key="5">
    <source>
        <dbReference type="Proteomes" id="UP001412067"/>
    </source>
</evidence>
<dbReference type="GO" id="GO:0016301">
    <property type="term" value="F:kinase activity"/>
    <property type="evidence" value="ECO:0007669"/>
    <property type="project" value="UniProtKB-KW"/>
</dbReference>
<evidence type="ECO:0000259" key="3">
    <source>
        <dbReference type="PROSITE" id="PS50110"/>
    </source>
</evidence>
<comment type="caution">
    <text evidence="4">The sequence shown here is derived from an EMBL/GenBank/DDBJ whole genome shotgun (WGS) entry which is preliminary data.</text>
</comment>
<proteinExistence type="predicted"/>
<dbReference type="Proteomes" id="UP001412067">
    <property type="component" value="Unassembled WGS sequence"/>
</dbReference>
<evidence type="ECO:0000313" key="4">
    <source>
        <dbReference type="EMBL" id="KAK8962544.1"/>
    </source>
</evidence>
<keyword evidence="4" id="KW-0808">Transferase</keyword>
<protein>
    <submittedName>
        <fullName evidence="4">Histidine kinase 3</fullName>
    </submittedName>
</protein>
<name>A0ABR2MFT1_9ASPA</name>